<gene>
    <name evidence="4 8" type="primary">whiA</name>
    <name evidence="8" type="ORF">Heshes_22340</name>
    <name evidence="9" type="ORF">SAMN04489725_11449</name>
</gene>
<dbReference type="InterPro" id="IPR027434">
    <property type="entry name" value="Homing_endonucl"/>
</dbReference>
<dbReference type="GO" id="GO:0051301">
    <property type="term" value="P:cell division"/>
    <property type="evidence" value="ECO:0007669"/>
    <property type="project" value="UniProtKB-UniRule"/>
</dbReference>
<dbReference type="HAMAP" id="MF_01420">
    <property type="entry name" value="HTH_type_WhiA"/>
    <property type="match status" value="1"/>
</dbReference>
<dbReference type="Proteomes" id="UP000182589">
    <property type="component" value="Unassembled WGS sequence"/>
</dbReference>
<dbReference type="Pfam" id="PF02650">
    <property type="entry name" value="HTH_WhiA"/>
    <property type="match status" value="1"/>
</dbReference>
<evidence type="ECO:0000256" key="1">
    <source>
        <dbReference type="ARBA" id="ARBA00022618"/>
    </source>
</evidence>
<comment type="function">
    <text evidence="4">Involved in cell division and chromosome segregation.</text>
</comment>
<dbReference type="InterPro" id="IPR018478">
    <property type="entry name" value="Sporu_reg_WhiA_N_dom"/>
</dbReference>
<dbReference type="InterPro" id="IPR003802">
    <property type="entry name" value="Sporulation_regulator_WhiA"/>
</dbReference>
<evidence type="ECO:0000259" key="7">
    <source>
        <dbReference type="Pfam" id="PF14527"/>
    </source>
</evidence>
<dbReference type="Pfam" id="PF10298">
    <property type="entry name" value="WhiA_N"/>
    <property type="match status" value="1"/>
</dbReference>
<dbReference type="STRING" id="89784.SAMN04489725_11449"/>
<evidence type="ECO:0000313" key="9">
    <source>
        <dbReference type="EMBL" id="SDW78018.1"/>
    </source>
</evidence>
<dbReference type="Pfam" id="PF14527">
    <property type="entry name" value="LAGLIDADG_WhiA"/>
    <property type="match status" value="1"/>
</dbReference>
<keyword evidence="3 4" id="KW-0131">Cell cycle</keyword>
<evidence type="ECO:0000259" key="5">
    <source>
        <dbReference type="Pfam" id="PF02650"/>
    </source>
</evidence>
<organism evidence="9 10">
    <name type="scientific">Alicyclobacillus hesperidum</name>
    <dbReference type="NCBI Taxonomy" id="89784"/>
    <lineage>
        <taxon>Bacteria</taxon>
        <taxon>Bacillati</taxon>
        <taxon>Bacillota</taxon>
        <taxon>Bacilli</taxon>
        <taxon>Bacillales</taxon>
        <taxon>Alicyclobacillaceae</taxon>
        <taxon>Alicyclobacillus</taxon>
    </lineage>
</organism>
<dbReference type="Proteomes" id="UP001157137">
    <property type="component" value="Unassembled WGS sequence"/>
</dbReference>
<dbReference type="SUPFAM" id="SSF55608">
    <property type="entry name" value="Homing endonucleases"/>
    <property type="match status" value="1"/>
</dbReference>
<evidence type="ECO:0000256" key="3">
    <source>
        <dbReference type="ARBA" id="ARBA00023306"/>
    </source>
</evidence>
<keyword evidence="10" id="KW-1185">Reference proteome</keyword>
<dbReference type="InterPro" id="IPR023054">
    <property type="entry name" value="Sporulation_regulator_WhiA_C"/>
</dbReference>
<keyword evidence="1 4" id="KW-0132">Cell division</keyword>
<evidence type="ECO:0000259" key="6">
    <source>
        <dbReference type="Pfam" id="PF10298"/>
    </source>
</evidence>
<accession>A0A1H2WBW5</accession>
<sequence>MSFAAETKKELTQLTSDAAASRFELMAILALGAVFKTFDGRSELAIETENVATARRIYTSLKDLCHVRPEVVVRKKMRLKKNHVYTVRLPRVQAEAVLSDLGYHGSYEEGPLSAAWDLPPVDEWRRAFLRGAFLAGGSVNAPGSSSYHLEIYAPSRDLAHWVHELMNAYELHARMTNRKKGYIVYIKEVEKIVDFLNIIGAVRALLQFEDRRILKGMRNQVNRLVNCETANMNKTISAAVRQLEHIRWIEQTIGLDSLPEHLREVADIRLRHPEANLQELSKLLNGRVTKSGLNHRFRKLEEIALQHRDRSNIGQRTVNDSSDLV</sequence>
<keyword evidence="2 4" id="KW-0238">DNA-binding</keyword>
<dbReference type="InterPro" id="IPR039518">
    <property type="entry name" value="WhiA_LAGLIDADG_dom"/>
</dbReference>
<dbReference type="EMBL" id="FNOJ01000014">
    <property type="protein sequence ID" value="SDW78018.1"/>
    <property type="molecule type" value="Genomic_DNA"/>
</dbReference>
<proteinExistence type="inferred from homology"/>
<comment type="similarity">
    <text evidence="4">Belongs to the WhiA family.</text>
</comment>
<dbReference type="Gene3D" id="3.10.28.10">
    <property type="entry name" value="Homing endonucleases"/>
    <property type="match status" value="1"/>
</dbReference>
<feature type="domain" description="Sporulation regulator WhiA C-terminal" evidence="5">
    <location>
        <begin position="221"/>
        <end position="304"/>
    </location>
</feature>
<evidence type="ECO:0000313" key="8">
    <source>
        <dbReference type="EMBL" id="GLV14550.1"/>
    </source>
</evidence>
<protein>
    <recommendedName>
        <fullName evidence="4">Probable cell division protein WhiA</fullName>
    </recommendedName>
</protein>
<dbReference type="PANTHER" id="PTHR37307:SF1">
    <property type="entry name" value="CELL DIVISION PROTEIN WHIA-RELATED"/>
    <property type="match status" value="1"/>
</dbReference>
<feature type="domain" description="WhiA LAGLIDADG-like" evidence="7">
    <location>
        <begin position="126"/>
        <end position="218"/>
    </location>
</feature>
<evidence type="ECO:0000313" key="10">
    <source>
        <dbReference type="Proteomes" id="UP000182589"/>
    </source>
</evidence>
<dbReference type="GO" id="GO:0003677">
    <property type="term" value="F:DNA binding"/>
    <property type="evidence" value="ECO:0007669"/>
    <property type="project" value="UniProtKB-UniRule"/>
</dbReference>
<name>A0A1H2WBW5_9BACL</name>
<reference evidence="8" key="3">
    <citation type="submission" date="2023-02" db="EMBL/GenBank/DDBJ databases">
        <title>Proposal of a novel subspecies: Alicyclobacillus hesperidum subspecies aegle.</title>
        <authorList>
            <person name="Goto K."/>
            <person name="Fujii T."/>
            <person name="Yasui K."/>
            <person name="Mochida K."/>
            <person name="Kato-Tanaka Y."/>
            <person name="Morohoshi S."/>
            <person name="An S.Y."/>
            <person name="Kasai H."/>
            <person name="Yokota A."/>
        </authorList>
    </citation>
    <scope>NUCLEOTIDE SEQUENCE</scope>
    <source>
        <strain evidence="8">DSM 12766</strain>
    </source>
</reference>
<reference evidence="9" key="2">
    <citation type="submission" date="2016-10" db="EMBL/GenBank/DDBJ databases">
        <authorList>
            <person name="de Groot N.N."/>
        </authorList>
    </citation>
    <scope>NUCLEOTIDE SEQUENCE [LARGE SCALE GENOMIC DNA]</scope>
    <source>
        <strain evidence="9">DSM 12489</strain>
    </source>
</reference>
<feature type="domain" description="Sporulation transcription regulator WhiA N-terminal" evidence="6">
    <location>
        <begin position="20"/>
        <end position="102"/>
    </location>
</feature>
<dbReference type="PANTHER" id="PTHR37307">
    <property type="entry name" value="CELL DIVISION PROTEIN WHIA-RELATED"/>
    <property type="match status" value="1"/>
</dbReference>
<dbReference type="RefSeq" id="WP_006446523.1">
    <property type="nucleotide sequence ID" value="NZ_BSRA01000013.1"/>
</dbReference>
<evidence type="ECO:0000256" key="4">
    <source>
        <dbReference type="HAMAP-Rule" id="MF_01420"/>
    </source>
</evidence>
<evidence type="ECO:0000256" key="2">
    <source>
        <dbReference type="ARBA" id="ARBA00023125"/>
    </source>
</evidence>
<reference evidence="10" key="1">
    <citation type="submission" date="2016-10" db="EMBL/GenBank/DDBJ databases">
        <authorList>
            <person name="Varghese N."/>
        </authorList>
    </citation>
    <scope>NUCLEOTIDE SEQUENCE [LARGE SCALE GENOMIC DNA]</scope>
    <source>
        <strain evidence="10">DSM 12489</strain>
    </source>
</reference>
<dbReference type="EMBL" id="BSRA01000013">
    <property type="protein sequence ID" value="GLV14550.1"/>
    <property type="molecule type" value="Genomic_DNA"/>
</dbReference>
<dbReference type="GO" id="GO:0043937">
    <property type="term" value="P:regulation of sporulation"/>
    <property type="evidence" value="ECO:0007669"/>
    <property type="project" value="InterPro"/>
</dbReference>
<dbReference type="NCBIfam" id="TIGR00647">
    <property type="entry name" value="DNA_bind_WhiA"/>
    <property type="match status" value="1"/>
</dbReference>
<dbReference type="AlphaFoldDB" id="A0A1H2WBW5"/>